<feature type="domain" description="Tyr recombinase" evidence="3">
    <location>
        <begin position="72"/>
        <end position="249"/>
    </location>
</feature>
<evidence type="ECO:0000259" key="3">
    <source>
        <dbReference type="PROSITE" id="PS51898"/>
    </source>
</evidence>
<proteinExistence type="predicted"/>
<name>A0AAN7USL0_9COLE</name>
<dbReference type="GO" id="GO:0003677">
    <property type="term" value="F:DNA binding"/>
    <property type="evidence" value="ECO:0007669"/>
    <property type="project" value="UniProtKB-KW"/>
</dbReference>
<dbReference type="Proteomes" id="UP001329430">
    <property type="component" value="Unassembled WGS sequence"/>
</dbReference>
<dbReference type="GO" id="GO:0006310">
    <property type="term" value="P:DNA recombination"/>
    <property type="evidence" value="ECO:0007669"/>
    <property type="project" value="UniProtKB-KW"/>
</dbReference>
<dbReference type="InterPro" id="IPR011010">
    <property type="entry name" value="DNA_brk_join_enz"/>
</dbReference>
<dbReference type="AlphaFoldDB" id="A0AAN7USL0"/>
<organism evidence="4 5">
    <name type="scientific">Pyrocoelia pectoralis</name>
    <dbReference type="NCBI Taxonomy" id="417401"/>
    <lineage>
        <taxon>Eukaryota</taxon>
        <taxon>Metazoa</taxon>
        <taxon>Ecdysozoa</taxon>
        <taxon>Arthropoda</taxon>
        <taxon>Hexapoda</taxon>
        <taxon>Insecta</taxon>
        <taxon>Pterygota</taxon>
        <taxon>Neoptera</taxon>
        <taxon>Endopterygota</taxon>
        <taxon>Coleoptera</taxon>
        <taxon>Polyphaga</taxon>
        <taxon>Elateriformia</taxon>
        <taxon>Elateroidea</taxon>
        <taxon>Lampyridae</taxon>
        <taxon>Lampyrinae</taxon>
        <taxon>Pyrocoelia</taxon>
    </lineage>
</organism>
<keyword evidence="2" id="KW-0233">DNA recombination</keyword>
<dbReference type="GO" id="GO:0015074">
    <property type="term" value="P:DNA integration"/>
    <property type="evidence" value="ECO:0007669"/>
    <property type="project" value="InterPro"/>
</dbReference>
<dbReference type="InterPro" id="IPR050090">
    <property type="entry name" value="Tyrosine_recombinase_XerCD"/>
</dbReference>
<dbReference type="InterPro" id="IPR002104">
    <property type="entry name" value="Integrase_catalytic"/>
</dbReference>
<sequence>MDWQRTKVTNSFSENVFLVYFNELAGKYKSSTLWARYSMLKSTLNINNGINIETHPKLLAFLKRKPENYDPEKAKTLTPAQIKLFLNEAPDHNYLVTKVALILEISGACRAKELYSLTTENFKDLGTAVLVSVLNTKNKVNRKFTIRGAFYETYRKYAKLRPTNANTDTFFLNYQSGKCTVQRIGINKFGTMGKQIATYLKLPNPELYTGHCFRRSSATLLVDAGGDKKARWVAIYSCCRILYRRIFTK</sequence>
<evidence type="ECO:0000313" key="4">
    <source>
        <dbReference type="EMBL" id="KAK5637905.1"/>
    </source>
</evidence>
<keyword evidence="5" id="KW-1185">Reference proteome</keyword>
<dbReference type="EMBL" id="JAVRBK010000014">
    <property type="protein sequence ID" value="KAK5637905.1"/>
    <property type="molecule type" value="Genomic_DNA"/>
</dbReference>
<protein>
    <recommendedName>
        <fullName evidence="3">Tyr recombinase domain-containing protein</fullName>
    </recommendedName>
</protein>
<dbReference type="PANTHER" id="PTHR30349:SF41">
    <property type="entry name" value="INTEGRASE_RECOMBINASE PROTEIN MJ0367-RELATED"/>
    <property type="match status" value="1"/>
</dbReference>
<dbReference type="Gene3D" id="1.10.443.10">
    <property type="entry name" value="Intergrase catalytic core"/>
    <property type="match status" value="1"/>
</dbReference>
<evidence type="ECO:0000256" key="1">
    <source>
        <dbReference type="ARBA" id="ARBA00023125"/>
    </source>
</evidence>
<dbReference type="SUPFAM" id="SSF56349">
    <property type="entry name" value="DNA breaking-rejoining enzymes"/>
    <property type="match status" value="1"/>
</dbReference>
<evidence type="ECO:0000313" key="5">
    <source>
        <dbReference type="Proteomes" id="UP001329430"/>
    </source>
</evidence>
<accession>A0AAN7USL0</accession>
<evidence type="ECO:0000256" key="2">
    <source>
        <dbReference type="ARBA" id="ARBA00023172"/>
    </source>
</evidence>
<dbReference type="InterPro" id="IPR013762">
    <property type="entry name" value="Integrase-like_cat_sf"/>
</dbReference>
<dbReference type="PROSITE" id="PS51898">
    <property type="entry name" value="TYR_RECOMBINASE"/>
    <property type="match status" value="1"/>
</dbReference>
<keyword evidence="1" id="KW-0238">DNA-binding</keyword>
<gene>
    <name evidence="4" type="ORF">RI129_000133</name>
</gene>
<comment type="caution">
    <text evidence="4">The sequence shown here is derived from an EMBL/GenBank/DDBJ whole genome shotgun (WGS) entry which is preliminary data.</text>
</comment>
<dbReference type="Pfam" id="PF00589">
    <property type="entry name" value="Phage_integrase"/>
    <property type="match status" value="1"/>
</dbReference>
<dbReference type="PANTHER" id="PTHR30349">
    <property type="entry name" value="PHAGE INTEGRASE-RELATED"/>
    <property type="match status" value="1"/>
</dbReference>
<reference evidence="4 5" key="1">
    <citation type="journal article" date="2024" name="Insects">
        <title>An Improved Chromosome-Level Genome Assembly of the Firefly Pyrocoelia pectoralis.</title>
        <authorList>
            <person name="Fu X."/>
            <person name="Meyer-Rochow V.B."/>
            <person name="Ballantyne L."/>
            <person name="Zhu X."/>
        </authorList>
    </citation>
    <scope>NUCLEOTIDE SEQUENCE [LARGE SCALE GENOMIC DNA]</scope>
    <source>
        <strain evidence="4">XCY_ONT2</strain>
    </source>
</reference>